<dbReference type="Proteomes" id="UP001428290">
    <property type="component" value="Unassembled WGS sequence"/>
</dbReference>
<dbReference type="SUPFAM" id="SSF46785">
    <property type="entry name" value="Winged helix' DNA-binding domain"/>
    <property type="match status" value="1"/>
</dbReference>
<organism evidence="1 2">
    <name type="scientific">Herpetosiphon gulosus</name>
    <dbReference type="NCBI Taxonomy" id="1973496"/>
    <lineage>
        <taxon>Bacteria</taxon>
        <taxon>Bacillati</taxon>
        <taxon>Chloroflexota</taxon>
        <taxon>Chloroflexia</taxon>
        <taxon>Herpetosiphonales</taxon>
        <taxon>Herpetosiphonaceae</taxon>
        <taxon>Herpetosiphon</taxon>
    </lineage>
</organism>
<gene>
    <name evidence="1" type="ORF">Hgul01_05251</name>
</gene>
<evidence type="ECO:0000313" key="2">
    <source>
        <dbReference type="Proteomes" id="UP001428290"/>
    </source>
</evidence>
<name>A0ABP9X993_9CHLR</name>
<accession>A0ABP9X993</accession>
<protein>
    <submittedName>
        <fullName evidence="1">Uncharacterized protein</fullName>
    </submittedName>
</protein>
<sequence>MPRSDAGTIRATERDMQLLRWIAEQYAIPIDQLAELIGATEHAARRLMQRWKKAGWAEGRVLIVRERPLVWVTRRGLDDMGIDYRPWEPTLAKIEHIRAVNAVRLSLEASRPNGIWTSERQLLKEQAQRQRAAREKGLEPPKAHHLADGLWQIAADAVPTAVEVERSYKGTERTTQIMLHLVHTQKLKVAYFTTPTIKPHLEAIVSSRADLAAHIRIYDIPRGEQ</sequence>
<proteinExistence type="predicted"/>
<comment type="caution">
    <text evidence="1">The sequence shown here is derived from an EMBL/GenBank/DDBJ whole genome shotgun (WGS) entry which is preliminary data.</text>
</comment>
<evidence type="ECO:0000313" key="1">
    <source>
        <dbReference type="EMBL" id="GAA5531426.1"/>
    </source>
</evidence>
<dbReference type="EMBL" id="BAABRU010000049">
    <property type="protein sequence ID" value="GAA5531426.1"/>
    <property type="molecule type" value="Genomic_DNA"/>
</dbReference>
<keyword evidence="2" id="KW-1185">Reference proteome</keyword>
<reference evidence="1 2" key="1">
    <citation type="submission" date="2024-02" db="EMBL/GenBank/DDBJ databases">
        <title>Herpetosiphon gulosus NBRC 112829.</title>
        <authorList>
            <person name="Ichikawa N."/>
            <person name="Katano-Makiyama Y."/>
            <person name="Hidaka K."/>
        </authorList>
    </citation>
    <scope>NUCLEOTIDE SEQUENCE [LARGE SCALE GENOMIC DNA]</scope>
    <source>
        <strain evidence="1 2">NBRC 112829</strain>
    </source>
</reference>
<dbReference type="InterPro" id="IPR036390">
    <property type="entry name" value="WH_DNA-bd_sf"/>
</dbReference>